<dbReference type="EMBL" id="JBHSRF010000063">
    <property type="protein sequence ID" value="MFC6085492.1"/>
    <property type="molecule type" value="Genomic_DNA"/>
</dbReference>
<evidence type="ECO:0000259" key="2">
    <source>
        <dbReference type="Pfam" id="PF18678"/>
    </source>
</evidence>
<dbReference type="RefSeq" id="WP_380759687.1">
    <property type="nucleotide sequence ID" value="NZ_JBHSRF010000063.1"/>
</dbReference>
<sequence length="163" mass="16453">MTALVVALSGGSVAVLPSAASASAPARGTASAPTPAKPGRKPAPILFYAVKLANTQPSPLKVGDSWVSYQSLFDGKRRRAGDASAHCAAVQVTPRGTVAQCARVLRTKRGQITLLGLESVPGAVPLTGVSTVTGGTGHYTGLTGAARVTDGPRHVVYRITPAG</sequence>
<dbReference type="Pfam" id="PF18678">
    <property type="entry name" value="AOC_like"/>
    <property type="match status" value="1"/>
</dbReference>
<evidence type="ECO:0000313" key="3">
    <source>
        <dbReference type="EMBL" id="MFC6085492.1"/>
    </source>
</evidence>
<evidence type="ECO:0000313" key="4">
    <source>
        <dbReference type="Proteomes" id="UP001596137"/>
    </source>
</evidence>
<keyword evidence="1" id="KW-0732">Signal</keyword>
<evidence type="ECO:0000256" key="1">
    <source>
        <dbReference type="SAM" id="SignalP"/>
    </source>
</evidence>
<dbReference type="InterPro" id="IPR041013">
    <property type="entry name" value="AOC-like"/>
</dbReference>
<organism evidence="3 4">
    <name type="scientific">Sphaerisporangium aureirubrum</name>
    <dbReference type="NCBI Taxonomy" id="1544736"/>
    <lineage>
        <taxon>Bacteria</taxon>
        <taxon>Bacillati</taxon>
        <taxon>Actinomycetota</taxon>
        <taxon>Actinomycetes</taxon>
        <taxon>Streptosporangiales</taxon>
        <taxon>Streptosporangiaceae</taxon>
        <taxon>Sphaerisporangium</taxon>
    </lineage>
</organism>
<dbReference type="Gene3D" id="2.40.480.10">
    <property type="entry name" value="Allene oxide cyclase-like"/>
    <property type="match status" value="1"/>
</dbReference>
<dbReference type="Proteomes" id="UP001596137">
    <property type="component" value="Unassembled WGS sequence"/>
</dbReference>
<gene>
    <name evidence="3" type="ORF">ACFP1K_30295</name>
</gene>
<keyword evidence="4" id="KW-1185">Reference proteome</keyword>
<dbReference type="InterPro" id="IPR044859">
    <property type="entry name" value="Allene_oxi_cyc_Dirigent"/>
</dbReference>
<comment type="caution">
    <text evidence="3">The sequence shown here is derived from an EMBL/GenBank/DDBJ whole genome shotgun (WGS) entry which is preliminary data.</text>
</comment>
<reference evidence="4" key="1">
    <citation type="journal article" date="2019" name="Int. J. Syst. Evol. Microbiol.">
        <title>The Global Catalogue of Microorganisms (GCM) 10K type strain sequencing project: providing services to taxonomists for standard genome sequencing and annotation.</title>
        <authorList>
            <consortium name="The Broad Institute Genomics Platform"/>
            <consortium name="The Broad Institute Genome Sequencing Center for Infectious Disease"/>
            <person name="Wu L."/>
            <person name="Ma J."/>
        </authorList>
    </citation>
    <scope>NUCLEOTIDE SEQUENCE [LARGE SCALE GENOMIC DNA]</scope>
    <source>
        <strain evidence="4">JCM 30346</strain>
    </source>
</reference>
<proteinExistence type="predicted"/>
<protein>
    <recommendedName>
        <fullName evidence="2">Allene oxide cyclase barrel-like domain-containing protein</fullName>
    </recommendedName>
</protein>
<feature type="signal peptide" evidence="1">
    <location>
        <begin position="1"/>
        <end position="22"/>
    </location>
</feature>
<feature type="chain" id="PRO_5046399983" description="Allene oxide cyclase barrel-like domain-containing protein" evidence="1">
    <location>
        <begin position="23"/>
        <end position="163"/>
    </location>
</feature>
<accession>A0ABW1NST4</accession>
<name>A0ABW1NST4_9ACTN</name>
<feature type="domain" description="Allene oxide cyclase barrel-like" evidence="2">
    <location>
        <begin position="51"/>
        <end position="157"/>
    </location>
</feature>